<name>A0A166JMT8_LACLC</name>
<evidence type="ECO:0000256" key="2">
    <source>
        <dbReference type="ARBA" id="ARBA00022448"/>
    </source>
</evidence>
<feature type="transmembrane region" description="Helical" evidence="7">
    <location>
        <begin position="132"/>
        <end position="151"/>
    </location>
</feature>
<dbReference type="RefSeq" id="WP_063281708.1">
    <property type="nucleotide sequence ID" value="NZ_LIYF01000020.1"/>
</dbReference>
<reference evidence="9 10" key="1">
    <citation type="submission" date="2015-08" db="EMBL/GenBank/DDBJ databases">
        <title>Draft Genome Sequences of 11 Lactococcus lactis subspecies cremoris strains.</title>
        <authorList>
            <person name="Wels M."/>
            <person name="Backus L."/>
            <person name="Boekhorst J."/>
            <person name="Dijkstra A."/>
            <person name="Beerthuizen M."/>
            <person name="Siezen R."/>
            <person name="Bachmann H."/>
            <person name="Van Hijum S."/>
        </authorList>
    </citation>
    <scope>NUCLEOTIDE SEQUENCE [LARGE SCALE GENOMIC DNA]</scope>
    <source>
        <strain evidence="9 10">KW10</strain>
    </source>
</reference>
<dbReference type="PANTHER" id="PTHR43124:SF3">
    <property type="entry name" value="CHLORAMPHENICOL EFFLUX PUMP RV0191"/>
    <property type="match status" value="1"/>
</dbReference>
<organism evidence="9 10">
    <name type="scientific">Lactococcus lactis subsp. cremoris</name>
    <name type="common">Streptococcus cremoris</name>
    <dbReference type="NCBI Taxonomy" id="1359"/>
    <lineage>
        <taxon>Bacteria</taxon>
        <taxon>Bacillati</taxon>
        <taxon>Bacillota</taxon>
        <taxon>Bacilli</taxon>
        <taxon>Lactobacillales</taxon>
        <taxon>Streptococcaceae</taxon>
        <taxon>Lactococcus</taxon>
    </lineage>
</organism>
<dbReference type="PANTHER" id="PTHR43124">
    <property type="entry name" value="PURINE EFFLUX PUMP PBUE"/>
    <property type="match status" value="1"/>
</dbReference>
<keyword evidence="5 7" id="KW-1133">Transmembrane helix</keyword>
<evidence type="ECO:0000256" key="6">
    <source>
        <dbReference type="ARBA" id="ARBA00023136"/>
    </source>
</evidence>
<protein>
    <submittedName>
        <fullName evidence="9">Transport protein</fullName>
    </submittedName>
</protein>
<dbReference type="CDD" id="cd17324">
    <property type="entry name" value="MFS_NepI_like"/>
    <property type="match status" value="1"/>
</dbReference>
<keyword evidence="4 7" id="KW-0812">Transmembrane</keyword>
<sequence length="381" mass="40989">MNIKNFSIVTGLFLGVFVVGADSFIISPLLPQIAQDFHATISQTALGVTTYALCEMIGATLFGPLGDRFSKRKLLITGMSLFLGATLLCAIATNLATFYIYRAAAGLGAALFLPNVWAFIGSYFNGQLMNKIMGISMAGLSLSVAVGVPLGSFLSQLSNWHSAFWASAALTVFSLILIIAIIPNTTAQNQKISYLVNFRNVFKAKNVIHTLLLDFFWMFGFYLVYTFLGSFLADHFHFSSGKAGLVFLIYGTANFIAASTGGVIMNKLGRVKSILFNACASLSFRLALGLFSNSILGLIIFLILLAFSMGWGVTAISAYLVTLSTQNRSTLMSFNSSALYLGLTLASIAGGLIYQGLGFWILGIISSFSYAIVILLIKGLH</sequence>
<feature type="transmembrane region" description="Helical" evidence="7">
    <location>
        <begin position="274"/>
        <end position="292"/>
    </location>
</feature>
<evidence type="ECO:0000259" key="8">
    <source>
        <dbReference type="PROSITE" id="PS50850"/>
    </source>
</evidence>
<feature type="transmembrane region" description="Helical" evidence="7">
    <location>
        <begin position="359"/>
        <end position="377"/>
    </location>
</feature>
<proteinExistence type="predicted"/>
<keyword evidence="6 7" id="KW-0472">Membrane</keyword>
<feature type="transmembrane region" description="Helical" evidence="7">
    <location>
        <begin position="99"/>
        <end position="120"/>
    </location>
</feature>
<dbReference type="Proteomes" id="UP000076519">
    <property type="component" value="Unassembled WGS sequence"/>
</dbReference>
<dbReference type="EMBL" id="LIYF01000020">
    <property type="protein sequence ID" value="KZK06428.1"/>
    <property type="molecule type" value="Genomic_DNA"/>
</dbReference>
<comment type="caution">
    <text evidence="9">The sequence shown here is derived from an EMBL/GenBank/DDBJ whole genome shotgun (WGS) entry which is preliminary data.</text>
</comment>
<feature type="transmembrane region" description="Helical" evidence="7">
    <location>
        <begin position="74"/>
        <end position="93"/>
    </location>
</feature>
<evidence type="ECO:0000313" key="10">
    <source>
        <dbReference type="Proteomes" id="UP000076519"/>
    </source>
</evidence>
<evidence type="ECO:0000256" key="1">
    <source>
        <dbReference type="ARBA" id="ARBA00004651"/>
    </source>
</evidence>
<evidence type="ECO:0000256" key="5">
    <source>
        <dbReference type="ARBA" id="ARBA00022989"/>
    </source>
</evidence>
<keyword evidence="2" id="KW-0813">Transport</keyword>
<feature type="transmembrane region" description="Helical" evidence="7">
    <location>
        <begin position="333"/>
        <end position="353"/>
    </location>
</feature>
<dbReference type="SUPFAM" id="SSF103473">
    <property type="entry name" value="MFS general substrate transporter"/>
    <property type="match status" value="1"/>
</dbReference>
<feature type="transmembrane region" description="Helical" evidence="7">
    <location>
        <begin position="245"/>
        <end position="265"/>
    </location>
</feature>
<feature type="transmembrane region" description="Helical" evidence="7">
    <location>
        <begin position="45"/>
        <end position="62"/>
    </location>
</feature>
<accession>A0A166JMT8</accession>
<dbReference type="PATRIC" id="fig|1359.32.peg.1370"/>
<feature type="transmembrane region" description="Helical" evidence="7">
    <location>
        <begin position="163"/>
        <end position="185"/>
    </location>
</feature>
<dbReference type="InterPro" id="IPR011701">
    <property type="entry name" value="MFS"/>
</dbReference>
<dbReference type="InterPro" id="IPR050189">
    <property type="entry name" value="MFS_Efflux_Transporters"/>
</dbReference>
<evidence type="ECO:0000256" key="7">
    <source>
        <dbReference type="SAM" id="Phobius"/>
    </source>
</evidence>
<dbReference type="Pfam" id="PF07690">
    <property type="entry name" value="MFS_1"/>
    <property type="match status" value="1"/>
</dbReference>
<dbReference type="Gene3D" id="1.20.1250.20">
    <property type="entry name" value="MFS general substrate transporter like domains"/>
    <property type="match status" value="1"/>
</dbReference>
<dbReference type="InterPro" id="IPR036259">
    <property type="entry name" value="MFS_trans_sf"/>
</dbReference>
<gene>
    <name evidence="9" type="ORF">AB996_1204</name>
</gene>
<dbReference type="AlphaFoldDB" id="A0A166JMT8"/>
<evidence type="ECO:0000313" key="9">
    <source>
        <dbReference type="EMBL" id="KZK06428.1"/>
    </source>
</evidence>
<dbReference type="InterPro" id="IPR020846">
    <property type="entry name" value="MFS_dom"/>
</dbReference>
<keyword evidence="3" id="KW-1003">Cell membrane</keyword>
<dbReference type="PROSITE" id="PS50850">
    <property type="entry name" value="MFS"/>
    <property type="match status" value="1"/>
</dbReference>
<feature type="domain" description="Major facilitator superfamily (MFS) profile" evidence="8">
    <location>
        <begin position="8"/>
        <end position="381"/>
    </location>
</feature>
<comment type="subcellular location">
    <subcellularLocation>
        <location evidence="1">Cell membrane</location>
        <topology evidence="1">Multi-pass membrane protein</topology>
    </subcellularLocation>
</comment>
<feature type="transmembrane region" description="Helical" evidence="7">
    <location>
        <begin position="298"/>
        <end position="321"/>
    </location>
</feature>
<evidence type="ECO:0000256" key="3">
    <source>
        <dbReference type="ARBA" id="ARBA00022475"/>
    </source>
</evidence>
<dbReference type="GO" id="GO:0022857">
    <property type="term" value="F:transmembrane transporter activity"/>
    <property type="evidence" value="ECO:0007669"/>
    <property type="project" value="InterPro"/>
</dbReference>
<evidence type="ECO:0000256" key="4">
    <source>
        <dbReference type="ARBA" id="ARBA00022692"/>
    </source>
</evidence>
<dbReference type="GO" id="GO:0005886">
    <property type="term" value="C:plasma membrane"/>
    <property type="evidence" value="ECO:0007669"/>
    <property type="project" value="UniProtKB-SubCell"/>
</dbReference>
<feature type="transmembrane region" description="Helical" evidence="7">
    <location>
        <begin position="206"/>
        <end position="225"/>
    </location>
</feature>